<dbReference type="Gramene" id="Solyc07g026603.1.1">
    <property type="protein sequence ID" value="Solyc07g026603.1.1"/>
    <property type="gene ID" value="Solyc07g026603.1"/>
</dbReference>
<dbReference type="Proteomes" id="UP000004994">
    <property type="component" value="Chromosome 7"/>
</dbReference>
<name>A0A3Q7HAH0_SOLLC</name>
<dbReference type="AlphaFoldDB" id="A0A3Q7HAH0"/>
<keyword evidence="2" id="KW-1185">Reference proteome</keyword>
<reference evidence="1" key="1">
    <citation type="journal article" date="2012" name="Nature">
        <title>The tomato genome sequence provides insights into fleshy fruit evolution.</title>
        <authorList>
            <consortium name="Tomato Genome Consortium"/>
        </authorList>
    </citation>
    <scope>NUCLEOTIDE SEQUENCE [LARGE SCALE GENOMIC DNA]</scope>
    <source>
        <strain evidence="1">cv. Heinz 1706</strain>
    </source>
</reference>
<accession>A0A3Q7HAH0</accession>
<reference evidence="1" key="2">
    <citation type="submission" date="2019-01" db="UniProtKB">
        <authorList>
            <consortium name="EnsemblPlants"/>
        </authorList>
    </citation>
    <scope>IDENTIFICATION</scope>
    <source>
        <strain evidence="1">cv. Heinz 1706</strain>
    </source>
</reference>
<dbReference type="EnsemblPlants" id="Solyc07g026603.1.1">
    <property type="protein sequence ID" value="Solyc07g026603.1.1"/>
    <property type="gene ID" value="Solyc07g026603.1"/>
</dbReference>
<sequence length="135" mass="15835">MDSDIKKELDWQEIISRQTDMLCGRKSTSPRGADLMKDQRRLEFYLPSPIRHTIPITASNPSNMCFALPKSTQRPCTRSSSSRSKRGRYMLLMWASCLQTPMKIEDRMKGWILIKRQLFCALFRKVYSLERLVKT</sequence>
<protein>
    <submittedName>
        <fullName evidence="1">Uncharacterized protein</fullName>
    </submittedName>
</protein>
<organism evidence="1">
    <name type="scientific">Solanum lycopersicum</name>
    <name type="common">Tomato</name>
    <name type="synonym">Lycopersicon esculentum</name>
    <dbReference type="NCBI Taxonomy" id="4081"/>
    <lineage>
        <taxon>Eukaryota</taxon>
        <taxon>Viridiplantae</taxon>
        <taxon>Streptophyta</taxon>
        <taxon>Embryophyta</taxon>
        <taxon>Tracheophyta</taxon>
        <taxon>Spermatophyta</taxon>
        <taxon>Magnoliopsida</taxon>
        <taxon>eudicotyledons</taxon>
        <taxon>Gunneridae</taxon>
        <taxon>Pentapetalae</taxon>
        <taxon>asterids</taxon>
        <taxon>lamiids</taxon>
        <taxon>Solanales</taxon>
        <taxon>Solanaceae</taxon>
        <taxon>Solanoideae</taxon>
        <taxon>Solaneae</taxon>
        <taxon>Solanum</taxon>
        <taxon>Solanum subgen. Lycopersicon</taxon>
    </lineage>
</organism>
<dbReference type="InParanoid" id="A0A3Q7HAH0"/>
<evidence type="ECO:0000313" key="1">
    <source>
        <dbReference type="EnsemblPlants" id="Solyc07g026603.1.1"/>
    </source>
</evidence>
<evidence type="ECO:0000313" key="2">
    <source>
        <dbReference type="Proteomes" id="UP000004994"/>
    </source>
</evidence>
<proteinExistence type="predicted"/>